<sequence>MGPLAALPTPPGVYTPQHDTDLIARVLEKEHLDARSAVLDLCTGSGALAVRAAARGARVTAVDISRRALATAWCNALLAGQCISVRHGDLVSAVPGRRYDLVVSNPPYVPAPALRPPSRGSARAWDAGPDGRIFVDRICDAGAGVLHRGGVLLLVHSALCGTAPTLDRLTGAGLDATVVDRATVPFGPVLRERRSWLHSRGMLRDRHEDEEELVVVRAVRR</sequence>
<keyword evidence="2 6" id="KW-0489">Methyltransferase</keyword>
<dbReference type="PANTHER" id="PTHR45875:SF1">
    <property type="entry name" value="METHYLTRANSFERASE N6AMT1"/>
    <property type="match status" value="1"/>
</dbReference>
<proteinExistence type="inferred from homology"/>
<keyword evidence="3 6" id="KW-0808">Transferase</keyword>
<dbReference type="AlphaFoldDB" id="A0A4P6TQ91"/>
<evidence type="ECO:0000256" key="4">
    <source>
        <dbReference type="ARBA" id="ARBA00022691"/>
    </source>
</evidence>
<dbReference type="GO" id="GO:0003676">
    <property type="term" value="F:nucleic acid binding"/>
    <property type="evidence" value="ECO:0007669"/>
    <property type="project" value="InterPro"/>
</dbReference>
<dbReference type="PRINTS" id="PR00507">
    <property type="entry name" value="N12N6MTFRASE"/>
</dbReference>
<dbReference type="Proteomes" id="UP000292547">
    <property type="component" value="Chromosome"/>
</dbReference>
<dbReference type="GO" id="GO:0008170">
    <property type="term" value="F:N-methyltransferase activity"/>
    <property type="evidence" value="ECO:0007669"/>
    <property type="project" value="UniProtKB-ARBA"/>
</dbReference>
<dbReference type="InterPro" id="IPR002052">
    <property type="entry name" value="DNA_methylase_N6_adenine_CS"/>
</dbReference>
<evidence type="ECO:0000256" key="3">
    <source>
        <dbReference type="ARBA" id="ARBA00022679"/>
    </source>
</evidence>
<dbReference type="Gene3D" id="3.40.50.150">
    <property type="entry name" value="Vaccinia Virus protein VP39"/>
    <property type="match status" value="1"/>
</dbReference>
<dbReference type="CDD" id="cd02440">
    <property type="entry name" value="AdoMet_MTases"/>
    <property type="match status" value="1"/>
</dbReference>
<dbReference type="GO" id="GO:0008757">
    <property type="term" value="F:S-adenosylmethionine-dependent methyltransferase activity"/>
    <property type="evidence" value="ECO:0007669"/>
    <property type="project" value="TreeGrafter"/>
</dbReference>
<dbReference type="Pfam" id="PF05175">
    <property type="entry name" value="MTS"/>
    <property type="match status" value="1"/>
</dbReference>
<dbReference type="InterPro" id="IPR004557">
    <property type="entry name" value="PrmC-related"/>
</dbReference>
<dbReference type="GeneID" id="300097877"/>
<dbReference type="GO" id="GO:0008276">
    <property type="term" value="F:protein methyltransferase activity"/>
    <property type="evidence" value="ECO:0007669"/>
    <property type="project" value="TreeGrafter"/>
</dbReference>
<dbReference type="SUPFAM" id="SSF53335">
    <property type="entry name" value="S-adenosyl-L-methionine-dependent methyltransferases"/>
    <property type="match status" value="1"/>
</dbReference>
<dbReference type="OrthoDB" id="8746524at2"/>
<organism evidence="6 7">
    <name type="scientific">Streptomyces seoulensis</name>
    <dbReference type="NCBI Taxonomy" id="73044"/>
    <lineage>
        <taxon>Bacteria</taxon>
        <taxon>Bacillati</taxon>
        <taxon>Actinomycetota</taxon>
        <taxon>Actinomycetes</taxon>
        <taxon>Kitasatosporales</taxon>
        <taxon>Streptomycetaceae</taxon>
        <taxon>Streptomyces</taxon>
    </lineage>
</organism>
<evidence type="ECO:0000313" key="7">
    <source>
        <dbReference type="Proteomes" id="UP000292547"/>
    </source>
</evidence>
<dbReference type="STRING" id="73044.GCA_000725795_03649"/>
<feature type="domain" description="Methyltransferase small" evidence="5">
    <location>
        <begin position="10"/>
        <end position="108"/>
    </location>
</feature>
<accession>A0A4P6TQ91</accession>
<keyword evidence="4" id="KW-0949">S-adenosyl-L-methionine</keyword>
<dbReference type="GO" id="GO:0032259">
    <property type="term" value="P:methylation"/>
    <property type="evidence" value="ECO:0007669"/>
    <property type="project" value="UniProtKB-KW"/>
</dbReference>
<evidence type="ECO:0000256" key="1">
    <source>
        <dbReference type="ARBA" id="ARBA00006149"/>
    </source>
</evidence>
<comment type="similarity">
    <text evidence="1">Belongs to the eukaryotic/archaeal PrmC-related family.</text>
</comment>
<reference evidence="6 7" key="1">
    <citation type="submission" date="2018-08" db="EMBL/GenBank/DDBJ databases">
        <title>The complete genome sequence of Streptomyces seoulensis, a pioneer strain for nickel superoxide dismutase discovery.</title>
        <authorList>
            <person name="Shin J."/>
            <person name="Lee J.-S."/>
            <person name="Lee E.-J."/>
            <person name="Youn H.-D."/>
        </authorList>
    </citation>
    <scope>NUCLEOTIDE SEQUENCE [LARGE SCALE GENOMIC DNA]</scope>
    <source>
        <strain evidence="6 7">KCTC 9819</strain>
    </source>
</reference>
<dbReference type="PANTHER" id="PTHR45875">
    <property type="entry name" value="METHYLTRANSFERASE N6AMT1"/>
    <property type="match status" value="1"/>
</dbReference>
<dbReference type="RefSeq" id="WP_031181828.1">
    <property type="nucleotide sequence ID" value="NZ_CP032229.1"/>
</dbReference>
<evidence type="ECO:0000313" key="6">
    <source>
        <dbReference type="EMBL" id="QBJ89360.1"/>
    </source>
</evidence>
<dbReference type="GO" id="GO:0035657">
    <property type="term" value="C:eRF1 methyltransferase complex"/>
    <property type="evidence" value="ECO:0007669"/>
    <property type="project" value="TreeGrafter"/>
</dbReference>
<dbReference type="InterPro" id="IPR052190">
    <property type="entry name" value="Euk-Arch_PrmC-MTase"/>
</dbReference>
<dbReference type="KEGG" id="sseo:D0Z67_02895"/>
<gene>
    <name evidence="6" type="ORF">D0Z67_02895</name>
</gene>
<evidence type="ECO:0000256" key="2">
    <source>
        <dbReference type="ARBA" id="ARBA00022603"/>
    </source>
</evidence>
<dbReference type="PROSITE" id="PS00092">
    <property type="entry name" value="N6_MTASE"/>
    <property type="match status" value="1"/>
</dbReference>
<dbReference type="NCBIfam" id="TIGR00537">
    <property type="entry name" value="hemK_rel_arch"/>
    <property type="match status" value="1"/>
</dbReference>
<dbReference type="InterPro" id="IPR029063">
    <property type="entry name" value="SAM-dependent_MTases_sf"/>
</dbReference>
<name>A0A4P6TQ91_STRSO</name>
<protein>
    <submittedName>
        <fullName evidence="6">Methyltransferase domain-containing protein</fullName>
    </submittedName>
</protein>
<dbReference type="InterPro" id="IPR007848">
    <property type="entry name" value="Small_mtfrase_dom"/>
</dbReference>
<dbReference type="EMBL" id="CP032229">
    <property type="protein sequence ID" value="QBJ89360.1"/>
    <property type="molecule type" value="Genomic_DNA"/>
</dbReference>
<keyword evidence="7" id="KW-1185">Reference proteome</keyword>
<evidence type="ECO:0000259" key="5">
    <source>
        <dbReference type="Pfam" id="PF05175"/>
    </source>
</evidence>